<evidence type="ECO:0000313" key="4">
    <source>
        <dbReference type="Proteomes" id="UP000000263"/>
    </source>
</evidence>
<dbReference type="EMBL" id="CP000804">
    <property type="protein sequence ID" value="ABU60350.1"/>
    <property type="molecule type" value="Genomic_DNA"/>
</dbReference>
<dbReference type="CDD" id="cd03680">
    <property type="entry name" value="MM_CoA_mutase_ICM_like"/>
    <property type="match status" value="1"/>
</dbReference>
<dbReference type="eggNOG" id="COG1884">
    <property type="taxonomic scope" value="Bacteria"/>
</dbReference>
<dbReference type="SUPFAM" id="SSF51703">
    <property type="entry name" value="Cobalamin (vitamin B12)-dependent enzymes"/>
    <property type="match status" value="1"/>
</dbReference>
<dbReference type="InterPro" id="IPR016176">
    <property type="entry name" value="Cbl-dep_enz_cat"/>
</dbReference>
<dbReference type="PANTHER" id="PTHR48101">
    <property type="entry name" value="METHYLMALONYL-COA MUTASE, MITOCHONDRIAL-RELATED"/>
    <property type="match status" value="1"/>
</dbReference>
<dbReference type="Gene3D" id="3.20.20.240">
    <property type="entry name" value="Methylmalonyl-CoA mutase"/>
    <property type="match status" value="1"/>
</dbReference>
<keyword evidence="4" id="KW-1185">Reference proteome</keyword>
<organism evidence="3 4">
    <name type="scientific">Roseiflexus castenholzii (strain DSM 13941 / HLO8)</name>
    <dbReference type="NCBI Taxonomy" id="383372"/>
    <lineage>
        <taxon>Bacteria</taxon>
        <taxon>Bacillati</taxon>
        <taxon>Chloroflexota</taxon>
        <taxon>Chloroflexia</taxon>
        <taxon>Chloroflexales</taxon>
        <taxon>Roseiflexineae</taxon>
        <taxon>Roseiflexaceae</taxon>
        <taxon>Roseiflexus</taxon>
    </lineage>
</organism>
<proteinExistence type="predicted"/>
<dbReference type="AlphaFoldDB" id="A7NS04"/>
<dbReference type="InterPro" id="IPR006099">
    <property type="entry name" value="MeMalonylCoA_mutase_a/b_cat"/>
</dbReference>
<gene>
    <name evidence="3" type="ordered locus">Rcas_4326</name>
</gene>
<dbReference type="Pfam" id="PF01642">
    <property type="entry name" value="MM_CoA_mutase"/>
    <property type="match status" value="1"/>
</dbReference>
<dbReference type="PANTHER" id="PTHR48101:SF1">
    <property type="entry name" value="METHYLMALONYL-COA MUTASE, LARGE SUBUNIT"/>
    <property type="match status" value="1"/>
</dbReference>
<evidence type="ECO:0000256" key="1">
    <source>
        <dbReference type="ARBA" id="ARBA00023235"/>
    </source>
</evidence>
<evidence type="ECO:0000259" key="2">
    <source>
        <dbReference type="Pfam" id="PF01642"/>
    </source>
</evidence>
<dbReference type="NCBIfam" id="TIGR00641">
    <property type="entry name" value="acid_CoA_mut_N"/>
    <property type="match status" value="1"/>
</dbReference>
<dbReference type="HOGENOM" id="CLU_009523_5_1_0"/>
<sequence length="563" mass="62928">MKEETTMSDSLAAFRKAYEEWERTVLHPTLERTPERDADFTTVSGAPVNRLYTPLDLEGTDPLHDIGLPGAYPFTRGIHPTGYRGKLWTMRMFAGFGSAEETNARFRYLLDQGQTGLSIAFDMPTLYGRDTDDPLVPGEFGKCGVAVSSLADMEILLDGLPLDEISTSMTINSPAAIIWAMYLVVAEKRGISWDKLRGTLQNDILKEYIAQNEYIFPPEPSMRLVVDTIEFSTRYVPQWNPVSISGYHIREAGATAAQELAFTLADGLAYVQAAIERGLHVDEFAPRLSFFFNAHNDLFEEVAKYRAARRIWARTLRERFGAQNPRSLWLRFHAQTAGCSLTAQQPENNIVRTAIQALAAILGGCQSLHTNSMDEALALPSEKAVTIALRTQQIIAEESGVANTVDPLGGSYFVETLTNRMEAECLAYFRRIEELGGVIPAIRRGFFQAEIADAAYRYQCEIDSGRRGIIGVNRYAVKTPLEIPILEMDPHGEARHLERLNRVRATRDNARVHQCLAALREAAMGQENLMPPILDCVRAYATIGEMCDVLRDVFGVYREMVVV</sequence>
<dbReference type="STRING" id="383372.Rcas_4326"/>
<dbReference type="Proteomes" id="UP000000263">
    <property type="component" value="Chromosome"/>
</dbReference>
<dbReference type="GO" id="GO:0031419">
    <property type="term" value="F:cobalamin binding"/>
    <property type="evidence" value="ECO:0007669"/>
    <property type="project" value="InterPro"/>
</dbReference>
<accession>A7NS04</accession>
<dbReference type="GO" id="GO:0004494">
    <property type="term" value="F:methylmalonyl-CoA mutase activity"/>
    <property type="evidence" value="ECO:0007669"/>
    <property type="project" value="UniProtKB-EC"/>
</dbReference>
<keyword evidence="1 3" id="KW-0413">Isomerase</keyword>
<dbReference type="InterPro" id="IPR006098">
    <property type="entry name" value="MMCoA_mutase_a_cat"/>
</dbReference>
<name>A7NS04_ROSCS</name>
<feature type="domain" description="Methylmalonyl-CoA mutase alpha/beta chain catalytic" evidence="2">
    <location>
        <begin position="42"/>
        <end position="555"/>
    </location>
</feature>
<reference evidence="3 4" key="1">
    <citation type="submission" date="2007-08" db="EMBL/GenBank/DDBJ databases">
        <title>Complete sequence of Roseiflexus castenholzii DSM 13941.</title>
        <authorList>
            <consortium name="US DOE Joint Genome Institute"/>
            <person name="Copeland A."/>
            <person name="Lucas S."/>
            <person name="Lapidus A."/>
            <person name="Barry K."/>
            <person name="Glavina del Rio T."/>
            <person name="Dalin E."/>
            <person name="Tice H."/>
            <person name="Pitluck S."/>
            <person name="Thompson L.S."/>
            <person name="Brettin T."/>
            <person name="Bruce D."/>
            <person name="Detter J.C."/>
            <person name="Han C."/>
            <person name="Tapia R."/>
            <person name="Schmutz J."/>
            <person name="Larimer F."/>
            <person name="Land M."/>
            <person name="Hauser L."/>
            <person name="Kyrpides N."/>
            <person name="Mikhailova N."/>
            <person name="Bryant D.A."/>
            <person name="Hanada S."/>
            <person name="Tsukatani Y."/>
            <person name="Richardson P."/>
        </authorList>
    </citation>
    <scope>NUCLEOTIDE SEQUENCE [LARGE SCALE GENOMIC DNA]</scope>
    <source>
        <strain evidence="4">DSM 13941 / HLO8</strain>
    </source>
</reference>
<protein>
    <submittedName>
        <fullName evidence="3">Methylmalonyl-CoA mutase, large subunit</fullName>
        <ecNumber evidence="3">5.4.99.2</ecNumber>
    </submittedName>
</protein>
<dbReference type="KEGG" id="rca:Rcas_4326"/>
<dbReference type="EC" id="5.4.99.2" evidence="3"/>
<evidence type="ECO:0000313" key="3">
    <source>
        <dbReference type="EMBL" id="ABU60350.1"/>
    </source>
</evidence>